<dbReference type="InterPro" id="IPR035965">
    <property type="entry name" value="PAS-like_dom_sf"/>
</dbReference>
<dbReference type="Gene3D" id="3.30.450.20">
    <property type="entry name" value="PAS domain"/>
    <property type="match status" value="1"/>
</dbReference>
<evidence type="ECO:0000256" key="7">
    <source>
        <dbReference type="ARBA" id="ARBA00022840"/>
    </source>
</evidence>
<dbReference type="Pfam" id="PF02518">
    <property type="entry name" value="HATPase_c"/>
    <property type="match status" value="1"/>
</dbReference>
<dbReference type="RefSeq" id="WP_250927377.1">
    <property type="nucleotide sequence ID" value="NZ_JAMQBK010000012.1"/>
</dbReference>
<dbReference type="SMART" id="SM00387">
    <property type="entry name" value="HATPase_c"/>
    <property type="match status" value="1"/>
</dbReference>
<dbReference type="SUPFAM" id="SSF55785">
    <property type="entry name" value="PYP-like sensor domain (PAS domain)"/>
    <property type="match status" value="1"/>
</dbReference>
<keyword evidence="7 11" id="KW-0067">ATP-binding</keyword>
<keyword evidence="5" id="KW-0547">Nucleotide-binding</keyword>
<comment type="caution">
    <text evidence="11">The sequence shown here is derived from an EMBL/GenBank/DDBJ whole genome shotgun (WGS) entry which is preliminary data.</text>
</comment>
<comment type="catalytic activity">
    <reaction evidence="1">
        <text>ATP + protein L-histidine = ADP + protein N-phospho-L-histidine.</text>
        <dbReference type="EC" id="2.7.13.3"/>
    </reaction>
</comment>
<keyword evidence="4" id="KW-0808">Transferase</keyword>
<keyword evidence="12" id="KW-1185">Reference proteome</keyword>
<evidence type="ECO:0000259" key="9">
    <source>
        <dbReference type="PROSITE" id="PS50109"/>
    </source>
</evidence>
<keyword evidence="8" id="KW-0902">Two-component regulatory system</keyword>
<dbReference type="Proteomes" id="UP001202961">
    <property type="component" value="Unassembled WGS sequence"/>
</dbReference>
<gene>
    <name evidence="11" type="ORF">NB063_03625</name>
</gene>
<name>A0ABT0TYN2_9BACT</name>
<dbReference type="PROSITE" id="PS50112">
    <property type="entry name" value="PAS"/>
    <property type="match status" value="1"/>
</dbReference>
<dbReference type="PROSITE" id="PS50109">
    <property type="entry name" value="HIS_KIN"/>
    <property type="match status" value="1"/>
</dbReference>
<dbReference type="InterPro" id="IPR005467">
    <property type="entry name" value="His_kinase_dom"/>
</dbReference>
<evidence type="ECO:0000256" key="8">
    <source>
        <dbReference type="ARBA" id="ARBA00023012"/>
    </source>
</evidence>
<dbReference type="PANTHER" id="PTHR43065">
    <property type="entry name" value="SENSOR HISTIDINE KINASE"/>
    <property type="match status" value="1"/>
</dbReference>
<dbReference type="EC" id="2.7.13.3" evidence="2"/>
<evidence type="ECO:0000259" key="10">
    <source>
        <dbReference type="PROSITE" id="PS50112"/>
    </source>
</evidence>
<evidence type="ECO:0000256" key="5">
    <source>
        <dbReference type="ARBA" id="ARBA00022741"/>
    </source>
</evidence>
<evidence type="ECO:0000256" key="3">
    <source>
        <dbReference type="ARBA" id="ARBA00022553"/>
    </source>
</evidence>
<accession>A0ABT0TYN2</accession>
<dbReference type="GO" id="GO:0005524">
    <property type="term" value="F:ATP binding"/>
    <property type="evidence" value="ECO:0007669"/>
    <property type="project" value="UniProtKB-KW"/>
</dbReference>
<dbReference type="NCBIfam" id="TIGR00229">
    <property type="entry name" value="sensory_box"/>
    <property type="match status" value="1"/>
</dbReference>
<dbReference type="EMBL" id="JAMQBK010000012">
    <property type="protein sequence ID" value="MCM2369708.1"/>
    <property type="molecule type" value="Genomic_DNA"/>
</dbReference>
<evidence type="ECO:0000313" key="12">
    <source>
        <dbReference type="Proteomes" id="UP001202961"/>
    </source>
</evidence>
<feature type="domain" description="PAS" evidence="10">
    <location>
        <begin position="17"/>
        <end position="63"/>
    </location>
</feature>
<evidence type="ECO:0000256" key="6">
    <source>
        <dbReference type="ARBA" id="ARBA00022777"/>
    </source>
</evidence>
<evidence type="ECO:0000256" key="2">
    <source>
        <dbReference type="ARBA" id="ARBA00012438"/>
    </source>
</evidence>
<dbReference type="Gene3D" id="3.30.565.10">
    <property type="entry name" value="Histidine kinase-like ATPase, C-terminal domain"/>
    <property type="match status" value="1"/>
</dbReference>
<evidence type="ECO:0000256" key="1">
    <source>
        <dbReference type="ARBA" id="ARBA00000085"/>
    </source>
</evidence>
<dbReference type="SUPFAM" id="SSF55874">
    <property type="entry name" value="ATPase domain of HSP90 chaperone/DNA topoisomerase II/histidine kinase"/>
    <property type="match status" value="1"/>
</dbReference>
<keyword evidence="6" id="KW-0418">Kinase</keyword>
<dbReference type="PRINTS" id="PR00344">
    <property type="entry name" value="BCTRLSENSOR"/>
</dbReference>
<dbReference type="PANTHER" id="PTHR43065:SF10">
    <property type="entry name" value="PEROXIDE STRESS-ACTIVATED HISTIDINE KINASE MAK3"/>
    <property type="match status" value="1"/>
</dbReference>
<dbReference type="InterPro" id="IPR000014">
    <property type="entry name" value="PAS"/>
</dbReference>
<dbReference type="InterPro" id="IPR036890">
    <property type="entry name" value="HATPase_C_sf"/>
</dbReference>
<protein>
    <recommendedName>
        <fullName evidence="2">histidine kinase</fullName>
        <ecNumber evidence="2">2.7.13.3</ecNumber>
    </recommendedName>
</protein>
<proteinExistence type="predicted"/>
<evidence type="ECO:0000256" key="4">
    <source>
        <dbReference type="ARBA" id="ARBA00022679"/>
    </source>
</evidence>
<sequence length="363" mass="40213">MHTKTSPVRRNHLANVLIEASPVAIVLSTPNGTIEVVNRVAQTCFGYRESELAGASLDLLFPDRESRRIGTEQVHFLSHLRHPDPATEWCLAGRRSDGSNFPAKVSLYPLATTDGDKRLVNVVCLSENDACSEKHVQCERLAAILQMASGLSHESRNALQRAESCLDLLELDLTDRTELLGLTDRIRDSLHHIHKTYEEVRDYAAPISLHRVDTNLPRFLQAVVDAWTADRSCVVPEIRIRCDRQCEWGVLDEKSVGQLLNHLLDNAAAASPPDQAIELRCRRIVTTESGGIELSVRDYGSGFDEQLERCLFEPFFTTKQHGTGLGLAVCRRIVDAHDGTITLANHPAGGAVVHVALPQSRSR</sequence>
<reference evidence="11 12" key="1">
    <citation type="journal article" date="2022" name="Syst. Appl. Microbiol.">
        <title>Rhodopirellula aestuarii sp. nov., a novel member of the genus Rhodopirellula isolated from brackish sediments collected in the Tagus River estuary, Portugal.</title>
        <authorList>
            <person name="Vitorino I.R."/>
            <person name="Klimek D."/>
            <person name="Calusinska M."/>
            <person name="Lobo-da-Cunha A."/>
            <person name="Vasconcelos V."/>
            <person name="Lage O.M."/>
        </authorList>
    </citation>
    <scope>NUCLEOTIDE SEQUENCE [LARGE SCALE GENOMIC DNA]</scope>
    <source>
        <strain evidence="11 12">ICT_H3.1</strain>
    </source>
</reference>
<feature type="domain" description="Histidine kinase" evidence="9">
    <location>
        <begin position="150"/>
        <end position="361"/>
    </location>
</feature>
<dbReference type="InterPro" id="IPR003594">
    <property type="entry name" value="HATPase_dom"/>
</dbReference>
<organism evidence="11 12">
    <name type="scientific">Aporhodopirellula aestuarii</name>
    <dbReference type="NCBI Taxonomy" id="2950107"/>
    <lineage>
        <taxon>Bacteria</taxon>
        <taxon>Pseudomonadati</taxon>
        <taxon>Planctomycetota</taxon>
        <taxon>Planctomycetia</taxon>
        <taxon>Pirellulales</taxon>
        <taxon>Pirellulaceae</taxon>
        <taxon>Aporhodopirellula</taxon>
    </lineage>
</organism>
<dbReference type="InterPro" id="IPR004358">
    <property type="entry name" value="Sig_transdc_His_kin-like_C"/>
</dbReference>
<dbReference type="SMART" id="SM00091">
    <property type="entry name" value="PAS"/>
    <property type="match status" value="1"/>
</dbReference>
<keyword evidence="3" id="KW-0597">Phosphoprotein</keyword>
<evidence type="ECO:0000313" key="11">
    <source>
        <dbReference type="EMBL" id="MCM2369708.1"/>
    </source>
</evidence>
<dbReference type="Pfam" id="PF13426">
    <property type="entry name" value="PAS_9"/>
    <property type="match status" value="1"/>
</dbReference>
<dbReference type="Gene3D" id="1.10.287.130">
    <property type="match status" value="1"/>
</dbReference>
<dbReference type="CDD" id="cd00130">
    <property type="entry name" value="PAS"/>
    <property type="match status" value="1"/>
</dbReference>